<name>A0A7J6N044_PEROL</name>
<proteinExistence type="predicted"/>
<organism evidence="2 5">
    <name type="scientific">Perkinsus olseni</name>
    <name type="common">Perkinsus atlanticus</name>
    <dbReference type="NCBI Taxonomy" id="32597"/>
    <lineage>
        <taxon>Eukaryota</taxon>
        <taxon>Sar</taxon>
        <taxon>Alveolata</taxon>
        <taxon>Perkinsozoa</taxon>
        <taxon>Perkinsea</taxon>
        <taxon>Perkinsida</taxon>
        <taxon>Perkinsidae</taxon>
        <taxon>Perkinsus</taxon>
    </lineage>
</organism>
<evidence type="ECO:0000256" key="1">
    <source>
        <dbReference type="SAM" id="SignalP"/>
    </source>
</evidence>
<feature type="chain" id="PRO_5036400615" description="Sorl1p" evidence="1">
    <location>
        <begin position="26"/>
        <end position="189"/>
    </location>
</feature>
<keyword evidence="1" id="KW-0732">Signal</keyword>
<comment type="caution">
    <text evidence="2">The sequence shown here is derived from an EMBL/GenBank/DDBJ whole genome shotgun (WGS) entry which is preliminary data.</text>
</comment>
<evidence type="ECO:0008006" key="6">
    <source>
        <dbReference type="Google" id="ProtNLM"/>
    </source>
</evidence>
<dbReference type="Proteomes" id="UP000553632">
    <property type="component" value="Unassembled WGS sequence"/>
</dbReference>
<dbReference type="Proteomes" id="UP000574390">
    <property type="component" value="Unassembled WGS sequence"/>
</dbReference>
<gene>
    <name evidence="2" type="ORF">FOZ62_011142</name>
    <name evidence="3" type="ORF">FOZ63_012303</name>
</gene>
<feature type="non-terminal residue" evidence="2">
    <location>
        <position position="189"/>
    </location>
</feature>
<evidence type="ECO:0000313" key="3">
    <source>
        <dbReference type="EMBL" id="KAF4732365.1"/>
    </source>
</evidence>
<reference evidence="4 5" key="1">
    <citation type="submission" date="2020-04" db="EMBL/GenBank/DDBJ databases">
        <title>Perkinsus olseni comparative genomics.</title>
        <authorList>
            <person name="Bogema D.R."/>
        </authorList>
    </citation>
    <scope>NUCLEOTIDE SEQUENCE [LARGE SCALE GENOMIC DNA]</scope>
    <source>
        <strain evidence="2">ATCC PRA-205</strain>
        <strain evidence="3 4">ATCC PRA-207</strain>
    </source>
</reference>
<dbReference type="EMBL" id="JABANM010038324">
    <property type="protein sequence ID" value="KAF4677014.1"/>
    <property type="molecule type" value="Genomic_DNA"/>
</dbReference>
<sequence length="189" mass="20873">ISNLSMMNLVSTWFIPAQLLVATTAQDVGRFVHVTGVHKMTFDAGVADDPFAGIQTGDLTTLAYTSGDTFTTDFRDEMIKFMRVAESFTPGVFEYAQSVAPYFKLTYLIRDDGLIGIQASRKRRRTSQLPFRLSRRDKGVQYLHYELESAGTGTLPGYLLHGDLSPVVFATSDTIYVALGGARLALTRT</sequence>
<accession>A0A7J6N044</accession>
<keyword evidence="4" id="KW-1185">Reference proteome</keyword>
<protein>
    <recommendedName>
        <fullName evidence="6">Sorl1p</fullName>
    </recommendedName>
</protein>
<dbReference type="EMBL" id="JABANO010018106">
    <property type="protein sequence ID" value="KAF4732365.1"/>
    <property type="molecule type" value="Genomic_DNA"/>
</dbReference>
<evidence type="ECO:0000313" key="5">
    <source>
        <dbReference type="Proteomes" id="UP000574390"/>
    </source>
</evidence>
<feature type="non-terminal residue" evidence="2">
    <location>
        <position position="1"/>
    </location>
</feature>
<dbReference type="AlphaFoldDB" id="A0A7J6N044"/>
<evidence type="ECO:0000313" key="4">
    <source>
        <dbReference type="Proteomes" id="UP000553632"/>
    </source>
</evidence>
<feature type="signal peptide" evidence="1">
    <location>
        <begin position="1"/>
        <end position="25"/>
    </location>
</feature>
<evidence type="ECO:0000313" key="2">
    <source>
        <dbReference type="EMBL" id="KAF4677014.1"/>
    </source>
</evidence>